<evidence type="ECO:0000313" key="3">
    <source>
        <dbReference type="EMBL" id="MCA9307947.1"/>
    </source>
</evidence>
<proteinExistence type="predicted"/>
<dbReference type="Gene3D" id="3.40.50.300">
    <property type="entry name" value="P-loop containing nucleotide triphosphate hydrolases"/>
    <property type="match status" value="2"/>
</dbReference>
<dbReference type="InterPro" id="IPR002789">
    <property type="entry name" value="HerA_central"/>
</dbReference>
<dbReference type="PANTHER" id="PTHR42957:SF1">
    <property type="entry name" value="HELICASE MJ1565-RELATED"/>
    <property type="match status" value="1"/>
</dbReference>
<reference evidence="3" key="1">
    <citation type="submission" date="2020-04" db="EMBL/GenBank/DDBJ databases">
        <authorList>
            <person name="Zhang T."/>
        </authorList>
    </citation>
    <scope>NUCLEOTIDE SEQUENCE</scope>
    <source>
        <strain evidence="3">HKST-UBA79</strain>
    </source>
</reference>
<dbReference type="SUPFAM" id="SSF52540">
    <property type="entry name" value="P-loop containing nucleoside triphosphate hydrolases"/>
    <property type="match status" value="1"/>
</dbReference>
<evidence type="ECO:0000259" key="1">
    <source>
        <dbReference type="Pfam" id="PF01935"/>
    </source>
</evidence>
<sequence length="845" mass="94515">MFLYFLLPIIFICVAVIFVIRRLREVVVFEPTHMQNIVVLEVRVPRDDSASELRTAPLAAEHMFASLHGLLVEDSSSQDHISFEIVSDVNGIRFYIAASSNIVEFVKSQIYAQYPTSQISEIDDYTANAHLSAGYELSDIALQKSQIFPIKTFRDFEVDPLSAITSALAQVKADEQIWFQLVIRPIADVWQPEGHDYVKATTTGVSASKKIDWKTSILGLIIREIATILANFIPTLMGRPLTGMPGVSSGGPSLPTLSAGQELELKAIENKLSKMGFEVNLRVFASASDSDKAKSNIRAVGASLRQFSTANLNGFTLVASANKKHSLTEYTSRTYDVEKGFVLSIEELASIFHLPTSSVETPNIDWVNAKNSEPPPNLPTSDCTYIGYTLFRDKKVKFGIKNGDDRLRHMYLIGKSGTGKSSMFKTMITQDIQNGFGVGVLDPHGELIEDVLSYIPDHRIKDVILIDPSDFERPVGINLLELEDPSQRNLMASALVSAIKVHFDYSWGPRLEYLLNYAILTLLEVPGTTMLGITRLLTDPNYQNYIVHQIKDPVVREFWEKEYKTLRGNQKFISEAIAPIQNKVNRFLASTTIRNILVQKNSTIDIWDAMNSGKILLMNLSKGKVGEDNANLLGALLVSRIQFMALQRAKISNPADRRPFYLYVDEFQNFATGSFESILSESRKYKLGLYLTHQYTSQLPPELLSAVFGNVGTIASFSVGASDGRELETEFTPHFTAADLISLDRFQIYIKLMVDGMTSVPFSGRILLPWKDDEAPARKYAQNRELAIEYSRRMYGRDYKDIEEIISRWVARPFDKGMAIANEIKSKKSSSSGGSVSLNLGDFNQ</sequence>
<feature type="domain" description="Helicase HerA central" evidence="1">
    <location>
        <begin position="390"/>
        <end position="636"/>
    </location>
</feature>
<dbReference type="CDD" id="cd01127">
    <property type="entry name" value="TrwB_TraG_TraD_VirD4"/>
    <property type="match status" value="1"/>
</dbReference>
<gene>
    <name evidence="3" type="ORF">KC980_00375</name>
</gene>
<dbReference type="Proteomes" id="UP000740557">
    <property type="component" value="Unassembled WGS sequence"/>
</dbReference>
<dbReference type="EMBL" id="JAGQNX010000008">
    <property type="protein sequence ID" value="MCA9307947.1"/>
    <property type="molecule type" value="Genomic_DNA"/>
</dbReference>
<keyword evidence="3" id="KW-0238">DNA-binding</keyword>
<dbReference type="GO" id="GO:0003677">
    <property type="term" value="F:DNA binding"/>
    <property type="evidence" value="ECO:0007669"/>
    <property type="project" value="UniProtKB-KW"/>
</dbReference>
<comment type="caution">
    <text evidence="3">The sequence shown here is derived from an EMBL/GenBank/DDBJ whole genome shotgun (WGS) entry which is preliminary data.</text>
</comment>
<dbReference type="InterPro" id="IPR027417">
    <property type="entry name" value="P-loop_NTPase"/>
</dbReference>
<reference evidence="3" key="2">
    <citation type="journal article" date="2021" name="Microbiome">
        <title>Successional dynamics and alternative stable states in a saline activated sludge microbial community over 9 years.</title>
        <authorList>
            <person name="Wang Y."/>
            <person name="Ye J."/>
            <person name="Ju F."/>
            <person name="Liu L."/>
            <person name="Boyd J.A."/>
            <person name="Deng Y."/>
            <person name="Parks D.H."/>
            <person name="Jiang X."/>
            <person name="Yin X."/>
            <person name="Woodcroft B.J."/>
            <person name="Tyson G.W."/>
            <person name="Hugenholtz P."/>
            <person name="Polz M.F."/>
            <person name="Zhang T."/>
        </authorList>
    </citation>
    <scope>NUCLEOTIDE SEQUENCE</scope>
    <source>
        <strain evidence="3">HKST-UBA79</strain>
    </source>
</reference>
<accession>A0A955EBL9</accession>
<dbReference type="Pfam" id="PF26449">
    <property type="entry name" value="DUF8128"/>
    <property type="match status" value="1"/>
</dbReference>
<name>A0A955EBL9_UNCKA</name>
<organism evidence="3 4">
    <name type="scientific">candidate division WWE3 bacterium</name>
    <dbReference type="NCBI Taxonomy" id="2053526"/>
    <lineage>
        <taxon>Bacteria</taxon>
        <taxon>Katanobacteria</taxon>
    </lineage>
</organism>
<dbReference type="AlphaFoldDB" id="A0A955EBL9"/>
<evidence type="ECO:0000259" key="2">
    <source>
        <dbReference type="Pfam" id="PF26449"/>
    </source>
</evidence>
<dbReference type="InterPro" id="IPR008571">
    <property type="entry name" value="HerA-like"/>
</dbReference>
<dbReference type="Pfam" id="PF01935">
    <property type="entry name" value="DUF87"/>
    <property type="match status" value="1"/>
</dbReference>
<dbReference type="InterPro" id="IPR058441">
    <property type="entry name" value="DUF8128"/>
</dbReference>
<feature type="domain" description="DUF8128" evidence="2">
    <location>
        <begin position="63"/>
        <end position="366"/>
    </location>
</feature>
<protein>
    <submittedName>
        <fullName evidence="3">Type IV secretion system DNA-binding domain-containing protein</fullName>
    </submittedName>
</protein>
<dbReference type="PANTHER" id="PTHR42957">
    <property type="entry name" value="HELICASE MJ1565-RELATED"/>
    <property type="match status" value="1"/>
</dbReference>
<evidence type="ECO:0000313" key="4">
    <source>
        <dbReference type="Proteomes" id="UP000740557"/>
    </source>
</evidence>